<protein>
    <submittedName>
        <fullName evidence="1">Uncharacterized protein</fullName>
    </submittedName>
</protein>
<organism evidence="1 2">
    <name type="scientific">Crotalaria pallida</name>
    <name type="common">Smooth rattlebox</name>
    <name type="synonym">Crotalaria striata</name>
    <dbReference type="NCBI Taxonomy" id="3830"/>
    <lineage>
        <taxon>Eukaryota</taxon>
        <taxon>Viridiplantae</taxon>
        <taxon>Streptophyta</taxon>
        <taxon>Embryophyta</taxon>
        <taxon>Tracheophyta</taxon>
        <taxon>Spermatophyta</taxon>
        <taxon>Magnoliopsida</taxon>
        <taxon>eudicotyledons</taxon>
        <taxon>Gunneridae</taxon>
        <taxon>Pentapetalae</taxon>
        <taxon>rosids</taxon>
        <taxon>fabids</taxon>
        <taxon>Fabales</taxon>
        <taxon>Fabaceae</taxon>
        <taxon>Papilionoideae</taxon>
        <taxon>50 kb inversion clade</taxon>
        <taxon>genistoids sensu lato</taxon>
        <taxon>core genistoids</taxon>
        <taxon>Crotalarieae</taxon>
        <taxon>Crotalaria</taxon>
    </lineage>
</organism>
<name>A0AAN9HUB9_CROPI</name>
<dbReference type="EMBL" id="JAYWIO010000006">
    <property type="protein sequence ID" value="KAK7256493.1"/>
    <property type="molecule type" value="Genomic_DNA"/>
</dbReference>
<proteinExistence type="predicted"/>
<dbReference type="AlphaFoldDB" id="A0AAN9HUB9"/>
<gene>
    <name evidence="1" type="ORF">RIF29_29944</name>
</gene>
<dbReference type="Proteomes" id="UP001372338">
    <property type="component" value="Unassembled WGS sequence"/>
</dbReference>
<evidence type="ECO:0000313" key="2">
    <source>
        <dbReference type="Proteomes" id="UP001372338"/>
    </source>
</evidence>
<comment type="caution">
    <text evidence="1">The sequence shown here is derived from an EMBL/GenBank/DDBJ whole genome shotgun (WGS) entry which is preliminary data.</text>
</comment>
<sequence>MISEDCATKAPESNDMLLRTVLPKRTEKDTFFMVQFCLGVTGYESSHFSLSQRLGFNTFEVVLPTYHLPEKARVATRRRCCATAVIQSFFLLKRRCHHRLDASFNLPNPNILFKCRTTAQGWKMLSASSSTFSLSTLKSFSLTVSLAASRSATTC</sequence>
<keyword evidence="2" id="KW-1185">Reference proteome</keyword>
<evidence type="ECO:0000313" key="1">
    <source>
        <dbReference type="EMBL" id="KAK7256493.1"/>
    </source>
</evidence>
<reference evidence="1 2" key="1">
    <citation type="submission" date="2024-01" db="EMBL/GenBank/DDBJ databases">
        <title>The genomes of 5 underutilized Papilionoideae crops provide insights into root nodulation and disease resistanc.</title>
        <authorList>
            <person name="Yuan L."/>
        </authorList>
    </citation>
    <scope>NUCLEOTIDE SEQUENCE [LARGE SCALE GENOMIC DNA]</scope>
    <source>
        <strain evidence="1">ZHUSHIDOU_FW_LH</strain>
        <tissue evidence="1">Leaf</tissue>
    </source>
</reference>
<accession>A0AAN9HUB9</accession>